<proteinExistence type="predicted"/>
<dbReference type="AlphaFoldDB" id="A0ABD0Q3A9"/>
<organism evidence="2 3">
    <name type="scientific">Cirrhinus mrigala</name>
    <name type="common">Mrigala</name>
    <dbReference type="NCBI Taxonomy" id="683832"/>
    <lineage>
        <taxon>Eukaryota</taxon>
        <taxon>Metazoa</taxon>
        <taxon>Chordata</taxon>
        <taxon>Craniata</taxon>
        <taxon>Vertebrata</taxon>
        <taxon>Euteleostomi</taxon>
        <taxon>Actinopterygii</taxon>
        <taxon>Neopterygii</taxon>
        <taxon>Teleostei</taxon>
        <taxon>Ostariophysi</taxon>
        <taxon>Cypriniformes</taxon>
        <taxon>Cyprinidae</taxon>
        <taxon>Labeoninae</taxon>
        <taxon>Labeonini</taxon>
        <taxon>Cirrhinus</taxon>
    </lineage>
</organism>
<evidence type="ECO:0000313" key="2">
    <source>
        <dbReference type="EMBL" id="KAL0180231.1"/>
    </source>
</evidence>
<keyword evidence="3" id="KW-1185">Reference proteome</keyword>
<protein>
    <submittedName>
        <fullName evidence="2">Uncharacterized protein</fullName>
    </submittedName>
</protein>
<accession>A0ABD0Q3A9</accession>
<gene>
    <name evidence="2" type="ORF">M9458_025673</name>
</gene>
<feature type="non-terminal residue" evidence="2">
    <location>
        <position position="1"/>
    </location>
</feature>
<reference evidence="2 3" key="1">
    <citation type="submission" date="2024-05" db="EMBL/GenBank/DDBJ databases">
        <title>Genome sequencing and assembly of Indian major carp, Cirrhinus mrigala (Hamilton, 1822).</title>
        <authorList>
            <person name="Mohindra V."/>
            <person name="Chowdhury L.M."/>
            <person name="Lal K."/>
            <person name="Jena J.K."/>
        </authorList>
    </citation>
    <scope>NUCLEOTIDE SEQUENCE [LARGE SCALE GENOMIC DNA]</scope>
    <source>
        <strain evidence="2">CM1030</strain>
        <tissue evidence="2">Blood</tissue>
    </source>
</reference>
<feature type="non-terminal residue" evidence="2">
    <location>
        <position position="65"/>
    </location>
</feature>
<sequence>RNIHNATLQEPAPPECPEGKIYVPRSQRQTLLGTAHKSLDIQSADGPSPSFRLVTGGPVCTVIPP</sequence>
<evidence type="ECO:0000313" key="3">
    <source>
        <dbReference type="Proteomes" id="UP001529510"/>
    </source>
</evidence>
<name>A0ABD0Q3A9_CIRMR</name>
<feature type="region of interest" description="Disordered" evidence="1">
    <location>
        <begin position="1"/>
        <end position="20"/>
    </location>
</feature>
<dbReference type="Proteomes" id="UP001529510">
    <property type="component" value="Unassembled WGS sequence"/>
</dbReference>
<dbReference type="EMBL" id="JAMKFB020000012">
    <property type="protein sequence ID" value="KAL0180231.1"/>
    <property type="molecule type" value="Genomic_DNA"/>
</dbReference>
<comment type="caution">
    <text evidence="2">The sequence shown here is derived from an EMBL/GenBank/DDBJ whole genome shotgun (WGS) entry which is preliminary data.</text>
</comment>
<evidence type="ECO:0000256" key="1">
    <source>
        <dbReference type="SAM" id="MobiDB-lite"/>
    </source>
</evidence>